<dbReference type="AlphaFoldDB" id="A0A168RGQ3"/>
<dbReference type="InterPro" id="IPR010978">
    <property type="entry name" value="tRNA-bd_arm"/>
</dbReference>
<evidence type="ECO:0000259" key="12">
    <source>
        <dbReference type="Pfam" id="PF00133"/>
    </source>
</evidence>
<dbReference type="PANTHER" id="PTHR11946:SF93">
    <property type="entry name" value="VALINE--TRNA LIGASE, CHLOROPLASTIC_MITOCHONDRIAL 2"/>
    <property type="match status" value="1"/>
</dbReference>
<evidence type="ECO:0000256" key="10">
    <source>
        <dbReference type="ARBA" id="ARBA00047552"/>
    </source>
</evidence>
<evidence type="ECO:0000256" key="11">
    <source>
        <dbReference type="HAMAP-Rule" id="MF_02004"/>
    </source>
</evidence>
<organism evidence="15 16">
    <name type="scientific">Mycoplasmopsis gallinarum</name>
    <dbReference type="NCBI Taxonomy" id="29557"/>
    <lineage>
        <taxon>Bacteria</taxon>
        <taxon>Bacillati</taxon>
        <taxon>Mycoplasmatota</taxon>
        <taxon>Mycoplasmoidales</taxon>
        <taxon>Metamycoplasmataceae</taxon>
        <taxon>Mycoplasmopsis</taxon>
    </lineage>
</organism>
<dbReference type="InterPro" id="IPR002300">
    <property type="entry name" value="aa-tRNA-synth_Ia"/>
</dbReference>
<dbReference type="InterPro" id="IPR037118">
    <property type="entry name" value="Val-tRNA_synth_C_sf"/>
</dbReference>
<dbReference type="FunFam" id="3.40.50.620:FF:000032">
    <property type="entry name" value="Valine--tRNA ligase"/>
    <property type="match status" value="1"/>
</dbReference>
<dbReference type="HAMAP" id="MF_02004">
    <property type="entry name" value="Val_tRNA_synth_type1"/>
    <property type="match status" value="1"/>
</dbReference>
<evidence type="ECO:0000259" key="13">
    <source>
        <dbReference type="Pfam" id="PF08264"/>
    </source>
</evidence>
<dbReference type="Pfam" id="PF08264">
    <property type="entry name" value="Anticodon_1"/>
    <property type="match status" value="1"/>
</dbReference>
<dbReference type="SUPFAM" id="SSF50677">
    <property type="entry name" value="ValRS/IleRS/LeuRS editing domain"/>
    <property type="match status" value="1"/>
</dbReference>
<comment type="subunit">
    <text evidence="2 11">Monomer.</text>
</comment>
<comment type="caution">
    <text evidence="15">The sequence shown here is derived from an EMBL/GenBank/DDBJ whole genome shotgun (WGS) entry which is preliminary data.</text>
</comment>
<dbReference type="Gene3D" id="3.90.740.10">
    <property type="entry name" value="Valyl/Leucyl/Isoleucyl-tRNA synthetase, editing domain"/>
    <property type="match status" value="1"/>
</dbReference>
<dbReference type="EC" id="6.1.1.9" evidence="11"/>
<dbReference type="PRINTS" id="PR00986">
    <property type="entry name" value="TRNASYNTHVAL"/>
</dbReference>
<keyword evidence="5 11" id="KW-0547">Nucleotide-binding</keyword>
<feature type="domain" description="Aminoacyl-tRNA synthetase class Ia" evidence="12">
    <location>
        <begin position="17"/>
        <end position="426"/>
    </location>
</feature>
<feature type="short sequence motif" description="'KMSKS' region" evidence="11">
    <location>
        <begin position="515"/>
        <end position="519"/>
    </location>
</feature>
<dbReference type="InterPro" id="IPR001412">
    <property type="entry name" value="aa-tRNA-synth_I_CS"/>
</dbReference>
<dbReference type="InterPro" id="IPR009080">
    <property type="entry name" value="tRNAsynth_Ia_anticodon-bd"/>
</dbReference>
<keyword evidence="6 11" id="KW-0067">ATP-binding</keyword>
<evidence type="ECO:0000256" key="7">
    <source>
        <dbReference type="ARBA" id="ARBA00022917"/>
    </source>
</evidence>
<keyword evidence="8 11" id="KW-0175">Coiled coil</keyword>
<dbReference type="CDD" id="cd07962">
    <property type="entry name" value="Anticodon_Ia_Val"/>
    <property type="match status" value="1"/>
</dbReference>
<feature type="binding site" evidence="11">
    <location>
        <position position="518"/>
    </location>
    <ligand>
        <name>ATP</name>
        <dbReference type="ChEBI" id="CHEBI:30616"/>
    </ligand>
</feature>
<keyword evidence="7 11" id="KW-0648">Protein biosynthesis</keyword>
<evidence type="ECO:0000256" key="2">
    <source>
        <dbReference type="ARBA" id="ARBA00011245"/>
    </source>
</evidence>
<dbReference type="Gene3D" id="3.40.50.620">
    <property type="entry name" value="HUPs"/>
    <property type="match status" value="2"/>
</dbReference>
<dbReference type="InterPro" id="IPR033705">
    <property type="entry name" value="Anticodon_Ia_Val"/>
</dbReference>
<dbReference type="Gene3D" id="1.10.287.380">
    <property type="entry name" value="Valyl-tRNA synthetase, C-terminal domain"/>
    <property type="match status" value="1"/>
</dbReference>
<evidence type="ECO:0000256" key="3">
    <source>
        <dbReference type="ARBA" id="ARBA00022490"/>
    </source>
</evidence>
<accession>A0A168RGQ3</accession>
<comment type="similarity">
    <text evidence="11">Belongs to the class-I aminoacyl-tRNA synthetase family. ValS type 1 subfamily.</text>
</comment>
<evidence type="ECO:0000256" key="8">
    <source>
        <dbReference type="ARBA" id="ARBA00023054"/>
    </source>
</evidence>
<proteinExistence type="inferred from homology"/>
<dbReference type="GO" id="GO:0005524">
    <property type="term" value="F:ATP binding"/>
    <property type="evidence" value="ECO:0007669"/>
    <property type="project" value="UniProtKB-UniRule"/>
</dbReference>
<dbReference type="Gene3D" id="2.170.220.10">
    <property type="match status" value="1"/>
</dbReference>
<dbReference type="InterPro" id="IPR014729">
    <property type="entry name" value="Rossmann-like_a/b/a_fold"/>
</dbReference>
<sequence>MKIIEKNYIPQNFEKEISQKWKNEKVFSAHKNYKKPFTILLPPPNVTGMLHIGHALDTYLQDSILRYKKLAGYDVFYIAGMDHAGIATQSKVESVIYKQEGLTRHDLGRDKFIQRVWDWKEEYANKFREQWQALGLGLDYDRERFTLDNESNEAVNKVFIELYNRGLIYRDTKAINWDPVLKTAVSNIEVINKPTEQEMLYIKYPIQNSDEYLIVATVRPETMLSDVALIYNPNDLRYQKYADVKVEHPLTKKIIKLIPDEYVDLNFGTGLMKLSAHAEIDIDLIKKYNLEIHETIDVDGLINEPSSQFHGLSREEARKAIKEFLLNNNLIEKIENTVSNVGYSERSNAPVETLVMKQWFVKMDSLAQKILNDMDNRNGVKFYPPRFKEVLKTWMNNIRDWNISRQLWWGHQIPAWYKNDEIKVQVESPGDGWIQDSDVLDTWFSSGIAPFSFLGWPSKTKLLKKYYPTSLLVTGSDLVFFWVARMYFFGLEFMKEIPFKKVLYHGLVRDSQGRKMSKSLNNGVDPITLINEYGSDALRWYLITNSTPGQDINFNIEGVKKAWNLNNKIWNIARYIQMLPDDQNNENQADLWIHNNLVKLHQKIKKAMQNYETTIIGAEIEKFIYNLFSSSYVELLKIKANKKAALANLQKLLFIIHPFLPFISDYIHQSIFGKEILSLNSQKIDLTKKVENVTNIDLLIELIYALRKYREVNNINKKEVIRFWVEHGLNEYELDVIMKLANAELKQNNDFLITENALQIYIQTSNELKQKYLDILKEKIDFTKKEIARAENMLNNPNFVAKAPESKIMLEKQKLAMHKENLAAYENELENKK</sequence>
<comment type="subcellular location">
    <subcellularLocation>
        <location evidence="1 11">Cytoplasm</location>
    </subcellularLocation>
</comment>
<keyword evidence="16" id="KW-1185">Reference proteome</keyword>
<evidence type="ECO:0000256" key="1">
    <source>
        <dbReference type="ARBA" id="ARBA00004496"/>
    </source>
</evidence>
<dbReference type="SUPFAM" id="SSF46589">
    <property type="entry name" value="tRNA-binding arm"/>
    <property type="match status" value="1"/>
</dbReference>
<comment type="domain">
    <text evidence="11">The C-terminal coiled-coil domain is crucial for aminoacylation activity.</text>
</comment>
<dbReference type="PATRIC" id="fig|29557.3.peg.284"/>
<reference evidence="15 16" key="1">
    <citation type="submission" date="2016-03" db="EMBL/GenBank/DDBJ databases">
        <title>Genome sequence of Mycoplasma gallinarum strain Mgn_IPT.</title>
        <authorList>
            <person name="Yacoub E."/>
            <person name="Sirand-Pugnet P."/>
            <person name="Barre A."/>
            <person name="Maurier F."/>
            <person name="Blanchard A."/>
            <person name="Ben Abdelmoumen B.M."/>
        </authorList>
    </citation>
    <scope>NUCLEOTIDE SEQUENCE [LARGE SCALE GENOMIC DNA]</scope>
    <source>
        <strain evidence="15 16">Mgn_IPT</strain>
    </source>
</reference>
<dbReference type="Pfam" id="PF10458">
    <property type="entry name" value="Val_tRNA-synt_C"/>
    <property type="match status" value="1"/>
</dbReference>
<evidence type="ECO:0000313" key="16">
    <source>
        <dbReference type="Proteomes" id="UP000076983"/>
    </source>
</evidence>
<feature type="domain" description="Valyl-tRNA synthetase tRNA-binding arm" evidence="14">
    <location>
        <begin position="779"/>
        <end position="829"/>
    </location>
</feature>
<comment type="domain">
    <text evidence="11">ValRS has two distinct active sites: one for aminoacylation and one for editing. The misactivated threonine is translocated from the active site to the editing site.</text>
</comment>
<dbReference type="EMBL" id="LVLH01000028">
    <property type="protein sequence ID" value="OAB48969.1"/>
    <property type="molecule type" value="Genomic_DNA"/>
</dbReference>
<keyword evidence="3 11" id="KW-0963">Cytoplasm</keyword>
<dbReference type="GO" id="GO:0005829">
    <property type="term" value="C:cytosol"/>
    <property type="evidence" value="ECO:0007669"/>
    <property type="project" value="TreeGrafter"/>
</dbReference>
<comment type="function">
    <text evidence="11">Catalyzes the attachment of valine to tRNA(Val). As ValRS can inadvertently accommodate and process structurally similar amino acids such as threonine, to avoid such errors, it has a 'posttransfer' editing activity that hydrolyzes mischarged Thr-tRNA(Val) in a tRNA-dependent manner.</text>
</comment>
<evidence type="ECO:0000256" key="5">
    <source>
        <dbReference type="ARBA" id="ARBA00022741"/>
    </source>
</evidence>
<dbReference type="SUPFAM" id="SSF47323">
    <property type="entry name" value="Anticodon-binding domain of a subclass of class I aminoacyl-tRNA synthetases"/>
    <property type="match status" value="1"/>
</dbReference>
<dbReference type="GO" id="GO:0002161">
    <property type="term" value="F:aminoacyl-tRNA deacylase activity"/>
    <property type="evidence" value="ECO:0007669"/>
    <property type="project" value="InterPro"/>
</dbReference>
<dbReference type="OrthoDB" id="9810365at2"/>
<dbReference type="NCBIfam" id="TIGR00422">
    <property type="entry name" value="valS"/>
    <property type="match status" value="1"/>
</dbReference>
<dbReference type="InterPro" id="IPR002303">
    <property type="entry name" value="Valyl-tRNA_ligase"/>
</dbReference>
<feature type="coiled-coil region" evidence="11">
    <location>
        <begin position="773"/>
        <end position="828"/>
    </location>
</feature>
<dbReference type="InterPro" id="IPR009008">
    <property type="entry name" value="Val/Leu/Ile-tRNA-synth_edit"/>
</dbReference>
<evidence type="ECO:0000256" key="9">
    <source>
        <dbReference type="ARBA" id="ARBA00023146"/>
    </source>
</evidence>
<gene>
    <name evidence="11 15" type="primary">valS</name>
    <name evidence="15" type="ORF">MGALLINA_03010</name>
</gene>
<dbReference type="Gene3D" id="1.10.730.10">
    <property type="entry name" value="Isoleucyl-tRNA Synthetase, Domain 1"/>
    <property type="match status" value="1"/>
</dbReference>
<protein>
    <recommendedName>
        <fullName evidence="11">Valine--tRNA ligase</fullName>
        <ecNumber evidence="11">6.1.1.9</ecNumber>
    </recommendedName>
    <alternativeName>
        <fullName evidence="11">Valyl-tRNA synthetase</fullName>
        <shortName evidence="11">ValRS</shortName>
    </alternativeName>
</protein>
<dbReference type="GO" id="GO:0006438">
    <property type="term" value="P:valyl-tRNA aminoacylation"/>
    <property type="evidence" value="ECO:0007669"/>
    <property type="project" value="UniProtKB-UniRule"/>
</dbReference>
<dbReference type="Pfam" id="PF00133">
    <property type="entry name" value="tRNA-synt_1"/>
    <property type="match status" value="1"/>
</dbReference>
<feature type="short sequence motif" description="'HIGH' region" evidence="11">
    <location>
        <begin position="44"/>
        <end position="54"/>
    </location>
</feature>
<keyword evidence="9 11" id="KW-0030">Aminoacyl-tRNA synthetase</keyword>
<dbReference type="Proteomes" id="UP000076983">
    <property type="component" value="Unassembled WGS sequence"/>
</dbReference>
<evidence type="ECO:0000259" key="14">
    <source>
        <dbReference type="Pfam" id="PF10458"/>
    </source>
</evidence>
<keyword evidence="4 11" id="KW-0436">Ligase</keyword>
<dbReference type="InterPro" id="IPR019499">
    <property type="entry name" value="Val-tRNA_synth_tRNA-bd"/>
</dbReference>
<dbReference type="SUPFAM" id="SSF52374">
    <property type="entry name" value="Nucleotidylyl transferase"/>
    <property type="match status" value="1"/>
</dbReference>
<dbReference type="RefSeq" id="WP_063626094.1">
    <property type="nucleotide sequence ID" value="NZ_LVLH01000028.1"/>
</dbReference>
<dbReference type="GO" id="GO:0004832">
    <property type="term" value="F:valine-tRNA ligase activity"/>
    <property type="evidence" value="ECO:0007669"/>
    <property type="project" value="UniProtKB-UniRule"/>
</dbReference>
<dbReference type="PANTHER" id="PTHR11946">
    <property type="entry name" value="VALYL-TRNA SYNTHETASES"/>
    <property type="match status" value="1"/>
</dbReference>
<name>A0A168RGQ3_9BACT</name>
<evidence type="ECO:0000313" key="15">
    <source>
        <dbReference type="EMBL" id="OAB48969.1"/>
    </source>
</evidence>
<evidence type="ECO:0000256" key="4">
    <source>
        <dbReference type="ARBA" id="ARBA00022598"/>
    </source>
</evidence>
<dbReference type="NCBIfam" id="NF004349">
    <property type="entry name" value="PRK05729.1"/>
    <property type="match status" value="1"/>
</dbReference>
<dbReference type="STRING" id="29557.MGALLINA_03010"/>
<dbReference type="CDD" id="cd00817">
    <property type="entry name" value="ValRS_core"/>
    <property type="match status" value="1"/>
</dbReference>
<feature type="domain" description="Methionyl/Valyl/Leucyl/Isoleucyl-tRNA synthetase anticodon-binding" evidence="13">
    <location>
        <begin position="590"/>
        <end position="719"/>
    </location>
</feature>
<dbReference type="InterPro" id="IPR013155">
    <property type="entry name" value="M/V/L/I-tRNA-synth_anticd-bd"/>
</dbReference>
<evidence type="ECO:0000256" key="6">
    <source>
        <dbReference type="ARBA" id="ARBA00022840"/>
    </source>
</evidence>
<comment type="catalytic activity">
    <reaction evidence="10 11">
        <text>tRNA(Val) + L-valine + ATP = L-valyl-tRNA(Val) + AMP + diphosphate</text>
        <dbReference type="Rhea" id="RHEA:10704"/>
        <dbReference type="Rhea" id="RHEA-COMP:9672"/>
        <dbReference type="Rhea" id="RHEA-COMP:9708"/>
        <dbReference type="ChEBI" id="CHEBI:30616"/>
        <dbReference type="ChEBI" id="CHEBI:33019"/>
        <dbReference type="ChEBI" id="CHEBI:57762"/>
        <dbReference type="ChEBI" id="CHEBI:78442"/>
        <dbReference type="ChEBI" id="CHEBI:78537"/>
        <dbReference type="ChEBI" id="CHEBI:456215"/>
        <dbReference type="EC" id="6.1.1.9"/>
    </reaction>
</comment>
<dbReference type="PROSITE" id="PS00178">
    <property type="entry name" value="AA_TRNA_LIGASE_I"/>
    <property type="match status" value="1"/>
</dbReference>